<evidence type="ECO:0000313" key="3">
    <source>
        <dbReference type="EMBL" id="SFV35950.1"/>
    </source>
</evidence>
<dbReference type="Gene3D" id="1.10.101.10">
    <property type="entry name" value="PGBD-like superfamily/PGBD"/>
    <property type="match status" value="2"/>
</dbReference>
<feature type="transmembrane region" description="Helical" evidence="1">
    <location>
        <begin position="40"/>
        <end position="58"/>
    </location>
</feature>
<evidence type="ECO:0000313" key="4">
    <source>
        <dbReference type="Proteomes" id="UP000199074"/>
    </source>
</evidence>
<sequence length="399" mass="40858">MTASTLSQIPLMAGSVLLAHLSKGAQWAFARYMRTPLASTGLLVLVTLSAMAGSNALYMQTSMHPSPFFGPVRGVPQPVVTAPADAPMPAPLSQREQAAEADDIVLPTASPETTGSVQSAPVAVPAEPVGNSEVFAVQKKLAQLGLFEGKVDGYYGPMTARAIRAFEERNGLVPMGALSANVVAAILNSDGSGRMSMAPAAAPAPQQQVAAAPEPAAATLPVAAIAVARVETQPAPQQPAAEQDRVVAQLPPLGPVEQAVDTVGTAAASSIDSIIAAVGGPRETSAPAPVANPPIPTATVPSQPMPAPVAEAAPQVQIAGQATQSSQPRALRPATDKTLVSDIQRGLASLGFFHGAIDGNPGPETSRAIREFENFNRYRITGQVQPDLVDLLRQAGAAI</sequence>
<keyword evidence="1" id="KW-0472">Membrane</keyword>
<evidence type="ECO:0000259" key="2">
    <source>
        <dbReference type="Pfam" id="PF01471"/>
    </source>
</evidence>
<dbReference type="Pfam" id="PF01471">
    <property type="entry name" value="PG_binding_1"/>
    <property type="match status" value="2"/>
</dbReference>
<feature type="domain" description="Peptidoglycan binding-like" evidence="2">
    <location>
        <begin position="339"/>
        <end position="391"/>
    </location>
</feature>
<feature type="domain" description="Peptidoglycan binding-like" evidence="2">
    <location>
        <begin position="132"/>
        <end position="185"/>
    </location>
</feature>
<organism evidence="3 4">
    <name type="scientific">Devosia crocina</name>
    <dbReference type="NCBI Taxonomy" id="429728"/>
    <lineage>
        <taxon>Bacteria</taxon>
        <taxon>Pseudomonadati</taxon>
        <taxon>Pseudomonadota</taxon>
        <taxon>Alphaproteobacteria</taxon>
        <taxon>Hyphomicrobiales</taxon>
        <taxon>Devosiaceae</taxon>
        <taxon>Devosia</taxon>
    </lineage>
</organism>
<keyword evidence="4" id="KW-1185">Reference proteome</keyword>
<accession>A0A1I7NMZ2</accession>
<dbReference type="EMBL" id="FPCK01000002">
    <property type="protein sequence ID" value="SFV35950.1"/>
    <property type="molecule type" value="Genomic_DNA"/>
</dbReference>
<dbReference type="SUPFAM" id="SSF47090">
    <property type="entry name" value="PGBD-like"/>
    <property type="match status" value="2"/>
</dbReference>
<dbReference type="Proteomes" id="UP000199074">
    <property type="component" value="Unassembled WGS sequence"/>
</dbReference>
<proteinExistence type="predicted"/>
<dbReference type="STRING" id="429728.SAMN05216456_2286"/>
<gene>
    <name evidence="3" type="ORF">SAMN05216456_2286</name>
</gene>
<keyword evidence="1" id="KW-1133">Transmembrane helix</keyword>
<dbReference type="AlphaFoldDB" id="A0A1I7NMZ2"/>
<reference evidence="3 4" key="1">
    <citation type="submission" date="2016-10" db="EMBL/GenBank/DDBJ databases">
        <authorList>
            <person name="de Groot N.N."/>
        </authorList>
    </citation>
    <scope>NUCLEOTIDE SEQUENCE [LARGE SCALE GENOMIC DNA]</scope>
    <source>
        <strain evidence="3 4">IPL20</strain>
    </source>
</reference>
<dbReference type="InterPro" id="IPR036365">
    <property type="entry name" value="PGBD-like_sf"/>
</dbReference>
<protein>
    <submittedName>
        <fullName evidence="3">Putative peptidoglycan binding domain-containing protein</fullName>
    </submittedName>
</protein>
<dbReference type="InterPro" id="IPR036366">
    <property type="entry name" value="PGBDSf"/>
</dbReference>
<keyword evidence="1" id="KW-0812">Transmembrane</keyword>
<evidence type="ECO:0000256" key="1">
    <source>
        <dbReference type="SAM" id="Phobius"/>
    </source>
</evidence>
<dbReference type="InterPro" id="IPR002477">
    <property type="entry name" value="Peptidoglycan-bd-like"/>
</dbReference>
<dbReference type="RefSeq" id="WP_175528575.1">
    <property type="nucleotide sequence ID" value="NZ_FPCK01000002.1"/>
</dbReference>
<name>A0A1I7NMZ2_9HYPH</name>